<name>A0A4R7VEQ2_9PSED</name>
<dbReference type="Proteomes" id="UP000295804">
    <property type="component" value="Unassembled WGS sequence"/>
</dbReference>
<gene>
    <name evidence="1" type="ORF">EDF87_106117</name>
</gene>
<dbReference type="EMBL" id="SOCQ01000006">
    <property type="protein sequence ID" value="TDV47545.1"/>
    <property type="molecule type" value="Genomic_DNA"/>
</dbReference>
<reference evidence="1 2" key="1">
    <citation type="submission" date="2019-03" db="EMBL/GenBank/DDBJ databases">
        <title>Genomic analyses of the natural microbiome of Caenorhabditis elegans.</title>
        <authorList>
            <person name="Samuel B."/>
        </authorList>
    </citation>
    <scope>NUCLEOTIDE SEQUENCE [LARGE SCALE GENOMIC DNA]</scope>
    <source>
        <strain evidence="1 2">BIGb0525</strain>
    </source>
</reference>
<sequence length="30" mass="3329">MEHNIVIAAEPCGSWLASDEAGPDNRRFIE</sequence>
<protein>
    <submittedName>
        <fullName evidence="1">Uncharacterized protein</fullName>
    </submittedName>
</protein>
<accession>A0A4R7VEQ2</accession>
<evidence type="ECO:0000313" key="2">
    <source>
        <dbReference type="Proteomes" id="UP000295804"/>
    </source>
</evidence>
<dbReference type="AlphaFoldDB" id="A0A4R7VEQ2"/>
<proteinExistence type="predicted"/>
<comment type="caution">
    <text evidence="1">The sequence shown here is derived from an EMBL/GenBank/DDBJ whole genome shotgun (WGS) entry which is preliminary data.</text>
</comment>
<organism evidence="1 2">
    <name type="scientific">Pseudomonas helmanticensis</name>
    <dbReference type="NCBI Taxonomy" id="1471381"/>
    <lineage>
        <taxon>Bacteria</taxon>
        <taxon>Pseudomonadati</taxon>
        <taxon>Pseudomonadota</taxon>
        <taxon>Gammaproteobacteria</taxon>
        <taxon>Pseudomonadales</taxon>
        <taxon>Pseudomonadaceae</taxon>
        <taxon>Pseudomonas</taxon>
    </lineage>
</organism>
<evidence type="ECO:0000313" key="1">
    <source>
        <dbReference type="EMBL" id="TDV47545.1"/>
    </source>
</evidence>